<dbReference type="EMBL" id="CAJNYU010002498">
    <property type="protein sequence ID" value="CAF3559469.1"/>
    <property type="molecule type" value="Genomic_DNA"/>
</dbReference>
<accession>A0A820XYD4</accession>
<evidence type="ECO:0000313" key="1">
    <source>
        <dbReference type="EMBL" id="CAF3559469.1"/>
    </source>
</evidence>
<comment type="caution">
    <text evidence="2">The sequence shown here is derived from an EMBL/GenBank/DDBJ whole genome shotgun (WGS) entry which is preliminary data.</text>
</comment>
<organism evidence="2 3">
    <name type="scientific">Rotaria socialis</name>
    <dbReference type="NCBI Taxonomy" id="392032"/>
    <lineage>
        <taxon>Eukaryota</taxon>
        <taxon>Metazoa</taxon>
        <taxon>Spiralia</taxon>
        <taxon>Gnathifera</taxon>
        <taxon>Rotifera</taxon>
        <taxon>Eurotatoria</taxon>
        <taxon>Bdelloidea</taxon>
        <taxon>Philodinida</taxon>
        <taxon>Philodinidae</taxon>
        <taxon>Rotaria</taxon>
    </lineage>
</organism>
<evidence type="ECO:0000313" key="3">
    <source>
        <dbReference type="Proteomes" id="UP000663862"/>
    </source>
</evidence>
<reference evidence="2" key="1">
    <citation type="submission" date="2021-02" db="EMBL/GenBank/DDBJ databases">
        <authorList>
            <person name="Nowell W R."/>
        </authorList>
    </citation>
    <scope>NUCLEOTIDE SEQUENCE</scope>
</reference>
<protein>
    <submittedName>
        <fullName evidence="2">Uncharacterized protein</fullName>
    </submittedName>
</protein>
<proteinExistence type="predicted"/>
<dbReference type="AlphaFoldDB" id="A0A820XYD4"/>
<dbReference type="Proteomes" id="UP000663869">
    <property type="component" value="Unassembled WGS sequence"/>
</dbReference>
<gene>
    <name evidence="1" type="ORF">FME351_LOCUS19884</name>
    <name evidence="2" type="ORF">TSG867_LOCUS23870</name>
</gene>
<evidence type="ECO:0000313" key="2">
    <source>
        <dbReference type="EMBL" id="CAF4539507.1"/>
    </source>
</evidence>
<name>A0A820XYD4_9BILA</name>
<dbReference type="EMBL" id="CAJOBQ010002108">
    <property type="protein sequence ID" value="CAF4539507.1"/>
    <property type="molecule type" value="Genomic_DNA"/>
</dbReference>
<dbReference type="Proteomes" id="UP000663862">
    <property type="component" value="Unassembled WGS sequence"/>
</dbReference>
<sequence length="155" mass="18064">MSPKTRGRTDDSSICMHRLGKQCNQWQWQVYTTEANCRAHLLVLIYTLLYTCPICSKYVSNNNVNYFPNGDELTIEEYFKTLDDSISTTLNHILPLKHLTKLVIKNSQFTFEQIINSILFTSNLYVLKLDLLCFNGINLKLIQPNERFQYVSNTN</sequence>